<reference evidence="1" key="1">
    <citation type="journal article" date="2021" name="New Phytol.">
        <title>Evolutionary innovations through gain and loss of genes in the ectomycorrhizal Boletales.</title>
        <authorList>
            <person name="Wu G."/>
            <person name="Miyauchi S."/>
            <person name="Morin E."/>
            <person name="Kuo A."/>
            <person name="Drula E."/>
            <person name="Varga T."/>
            <person name="Kohler A."/>
            <person name="Feng B."/>
            <person name="Cao Y."/>
            <person name="Lipzen A."/>
            <person name="Daum C."/>
            <person name="Hundley H."/>
            <person name="Pangilinan J."/>
            <person name="Johnson J."/>
            <person name="Barry K."/>
            <person name="LaButti K."/>
            <person name="Ng V."/>
            <person name="Ahrendt S."/>
            <person name="Min B."/>
            <person name="Choi I.G."/>
            <person name="Park H."/>
            <person name="Plett J.M."/>
            <person name="Magnuson J."/>
            <person name="Spatafora J.W."/>
            <person name="Nagy L.G."/>
            <person name="Henrissat B."/>
            <person name="Grigoriev I.V."/>
            <person name="Yang Z.L."/>
            <person name="Xu J."/>
            <person name="Martin F.M."/>
        </authorList>
    </citation>
    <scope>NUCLEOTIDE SEQUENCE</scope>
    <source>
        <strain evidence="1">KUC20120723A-06</strain>
    </source>
</reference>
<evidence type="ECO:0000313" key="1">
    <source>
        <dbReference type="EMBL" id="KAH7920106.1"/>
    </source>
</evidence>
<name>A0ACB8B2U5_9AGAM</name>
<evidence type="ECO:0000313" key="2">
    <source>
        <dbReference type="Proteomes" id="UP000790709"/>
    </source>
</evidence>
<dbReference type="Proteomes" id="UP000790709">
    <property type="component" value="Unassembled WGS sequence"/>
</dbReference>
<gene>
    <name evidence="1" type="ORF">BV22DRAFT_1050595</name>
</gene>
<proteinExistence type="predicted"/>
<accession>A0ACB8B2U5</accession>
<protein>
    <submittedName>
        <fullName evidence="1">Uncharacterized protein</fullName>
    </submittedName>
</protein>
<comment type="caution">
    <text evidence="1">The sequence shown here is derived from an EMBL/GenBank/DDBJ whole genome shotgun (WGS) entry which is preliminary data.</text>
</comment>
<dbReference type="EMBL" id="MU266604">
    <property type="protein sequence ID" value="KAH7920106.1"/>
    <property type="molecule type" value="Genomic_DNA"/>
</dbReference>
<keyword evidence="2" id="KW-1185">Reference proteome</keyword>
<organism evidence="1 2">
    <name type="scientific">Leucogyrophana mollusca</name>
    <dbReference type="NCBI Taxonomy" id="85980"/>
    <lineage>
        <taxon>Eukaryota</taxon>
        <taxon>Fungi</taxon>
        <taxon>Dikarya</taxon>
        <taxon>Basidiomycota</taxon>
        <taxon>Agaricomycotina</taxon>
        <taxon>Agaricomycetes</taxon>
        <taxon>Agaricomycetidae</taxon>
        <taxon>Boletales</taxon>
        <taxon>Boletales incertae sedis</taxon>
        <taxon>Leucogyrophana</taxon>
    </lineage>
</organism>
<sequence>MGRMHALQPLLGDNGGDGALVRAKDELEGGKKGYEGRGVKGCEEACWGWRLGLQVTSKAEGREAVRARCSSALLRVLLEVDEEAEYVDGTAECVEETVDLVWLIRELAVVIEFKSCAPAEATQTHPLQPTTCHYPYPPGPPSSHSRPDSKPTQTSRPTPFLKEAPTAQAKGKKNHGERGDERHDCVHGVFVCMLEAIAEAGAPAYRVSSSAHTALIHIPLTTYPPLRKSASTIQRCQTTSVRYPSGY</sequence>